<dbReference type="SUPFAM" id="SSF53474">
    <property type="entry name" value="alpha/beta-Hydrolases"/>
    <property type="match status" value="1"/>
</dbReference>
<organism evidence="3 4">
    <name type="scientific">Synoicihabitans lomoniglobus</name>
    <dbReference type="NCBI Taxonomy" id="2909285"/>
    <lineage>
        <taxon>Bacteria</taxon>
        <taxon>Pseudomonadati</taxon>
        <taxon>Verrucomicrobiota</taxon>
        <taxon>Opitutia</taxon>
        <taxon>Opitutales</taxon>
        <taxon>Opitutaceae</taxon>
        <taxon>Synoicihabitans</taxon>
    </lineage>
</organism>
<evidence type="ECO:0000313" key="4">
    <source>
        <dbReference type="Proteomes" id="UP001218638"/>
    </source>
</evidence>
<dbReference type="GO" id="GO:0006508">
    <property type="term" value="P:proteolysis"/>
    <property type="evidence" value="ECO:0007669"/>
    <property type="project" value="InterPro"/>
</dbReference>
<dbReference type="PANTHER" id="PTHR42776">
    <property type="entry name" value="SERINE PEPTIDASE S9 FAMILY MEMBER"/>
    <property type="match status" value="1"/>
</dbReference>
<dbReference type="PANTHER" id="PTHR42776:SF27">
    <property type="entry name" value="DIPEPTIDYL PEPTIDASE FAMILY MEMBER 6"/>
    <property type="match status" value="1"/>
</dbReference>
<dbReference type="RefSeq" id="WP_330932115.1">
    <property type="nucleotide sequence ID" value="NZ_CP119075.1"/>
</dbReference>
<proteinExistence type="predicted"/>
<dbReference type="GO" id="GO:0004252">
    <property type="term" value="F:serine-type endopeptidase activity"/>
    <property type="evidence" value="ECO:0007669"/>
    <property type="project" value="InterPro"/>
</dbReference>
<dbReference type="AlphaFoldDB" id="A0AAE9ZX03"/>
<dbReference type="InterPro" id="IPR001375">
    <property type="entry name" value="Peptidase_S9_cat"/>
</dbReference>
<accession>A0AAE9ZX03</accession>
<keyword evidence="1" id="KW-0378">Hydrolase</keyword>
<dbReference type="EMBL" id="CP119075">
    <property type="protein sequence ID" value="WED64435.1"/>
    <property type="molecule type" value="Genomic_DNA"/>
</dbReference>
<protein>
    <submittedName>
        <fullName evidence="3">Prolyl oligopeptidase family serine peptidase</fullName>
    </submittedName>
</protein>
<evidence type="ECO:0000313" key="3">
    <source>
        <dbReference type="EMBL" id="WED64435.1"/>
    </source>
</evidence>
<dbReference type="Pfam" id="PF00326">
    <property type="entry name" value="Peptidase_S9"/>
    <property type="match status" value="1"/>
</dbReference>
<dbReference type="KEGG" id="slom:PXH66_19015"/>
<dbReference type="SUPFAM" id="SSF50993">
    <property type="entry name" value="Peptidase/esterase 'gauge' domain"/>
    <property type="match status" value="1"/>
</dbReference>
<name>A0AAE9ZX03_9BACT</name>
<feature type="domain" description="Peptidase S9 prolyl oligopeptidase catalytic" evidence="2">
    <location>
        <begin position="403"/>
        <end position="615"/>
    </location>
</feature>
<keyword evidence="4" id="KW-1185">Reference proteome</keyword>
<sequence length="616" mass="69233">MRSPRLTRAGTHIAALVAGGEEQYQLMVIDLAAGTREVVGGRGDKSVLSFHWLTDDRILFRLSLDHRFDLGWLVARLDRLSKPYPIYQYGFASLIGIPDDDPLHPVFWVKQGGRQRAQGLFVLDAKLDLGPLTDLKKFRTTGGIVGVERSNERHVERMLPEPTGGEDVAYGADLHGNLSRALVQNDGAWQFHFWQDDAWHISPVDLDTVTLLGAGNRPEEVIAQAVATGGKPSPVRFLNVRSGEWSDVVLEDPDYDFTGWFYRDRKSSKIVGVQMDRTRPEAMWFDAGYASLQKLLDAQFPGRVARIVDGDDSGSKFVVSAYADSHPPTYYLLDMSKRSLDLIAASRPWIDPERMQRTTMMKFATAEGKKLDAYVTLPAGASRDHPVPLVVMPHGGPWVRDTWGFNRNVQYLANLGYAVLQPNYRGSLGYNWMFPREDQWDFLKMHDDVTRATRTLLQSGYIDPQRVAIAGSSFGGYLALSGVVHEPDLYRCAVTFAGVFDWAELIEWTKGERYVDHRYDVLLRRLGNPGDDPEKFERISPGRHVDRIKVPVLVAHGKEDRVVTVGESKRLIRSLKTHGVIHETVIIRGEGHGTSLVENSAELYGRIGDFLGKHLR</sequence>
<dbReference type="Proteomes" id="UP001218638">
    <property type="component" value="Chromosome"/>
</dbReference>
<evidence type="ECO:0000259" key="2">
    <source>
        <dbReference type="Pfam" id="PF00326"/>
    </source>
</evidence>
<dbReference type="PROSITE" id="PS00708">
    <property type="entry name" value="PRO_ENDOPEP_SER"/>
    <property type="match status" value="1"/>
</dbReference>
<dbReference type="InterPro" id="IPR029058">
    <property type="entry name" value="AB_hydrolase_fold"/>
</dbReference>
<evidence type="ECO:0000256" key="1">
    <source>
        <dbReference type="ARBA" id="ARBA00022801"/>
    </source>
</evidence>
<reference evidence="3" key="1">
    <citation type="submission" date="2023-03" db="EMBL/GenBank/DDBJ databases">
        <title>Lomoglobus Profundus gen. nov., sp. nov., a novel member of the phylum Verrucomicrobia, isolated from deep-marine sediment of South China Sea.</title>
        <authorList>
            <person name="Ahmad T."/>
            <person name="Ishaq S.E."/>
            <person name="Wang F."/>
        </authorList>
    </citation>
    <scope>NUCLEOTIDE SEQUENCE</scope>
    <source>
        <strain evidence="3">LMO-M01</strain>
    </source>
</reference>
<dbReference type="Gene3D" id="3.40.50.1820">
    <property type="entry name" value="alpha/beta hydrolase"/>
    <property type="match status" value="1"/>
</dbReference>
<gene>
    <name evidence="3" type="ORF">PXH66_19015</name>
</gene>
<dbReference type="InterPro" id="IPR002471">
    <property type="entry name" value="Pept_S9_AS"/>
</dbReference>